<reference evidence="1" key="1">
    <citation type="submission" date="2020-10" db="EMBL/GenBank/DDBJ databases">
        <authorList>
            <person name="Gilroy R."/>
        </authorList>
    </citation>
    <scope>NUCLEOTIDE SEQUENCE</scope>
    <source>
        <strain evidence="1">CHK195-26880</strain>
    </source>
</reference>
<dbReference type="InterPro" id="IPR038735">
    <property type="entry name" value="MSMEG_1276-like_NTP-PPase_dom"/>
</dbReference>
<gene>
    <name evidence="1" type="ORF">IAB59_04060</name>
</gene>
<reference evidence="1" key="2">
    <citation type="journal article" date="2021" name="PeerJ">
        <title>Extensive microbial diversity within the chicken gut microbiome revealed by metagenomics and culture.</title>
        <authorList>
            <person name="Gilroy R."/>
            <person name="Ravi A."/>
            <person name="Getino M."/>
            <person name="Pursley I."/>
            <person name="Horton D.L."/>
            <person name="Alikhan N.F."/>
            <person name="Baker D."/>
            <person name="Gharbi K."/>
            <person name="Hall N."/>
            <person name="Watson M."/>
            <person name="Adriaenssens E.M."/>
            <person name="Foster-Nyarko E."/>
            <person name="Jarju S."/>
            <person name="Secka A."/>
            <person name="Antonio M."/>
            <person name="Oren A."/>
            <person name="Chaudhuri R.R."/>
            <person name="La Ragione R."/>
            <person name="Hildebrand F."/>
            <person name="Pallen M.J."/>
        </authorList>
    </citation>
    <scope>NUCLEOTIDE SEQUENCE</scope>
    <source>
        <strain evidence="1">CHK195-26880</strain>
    </source>
</reference>
<evidence type="ECO:0000313" key="2">
    <source>
        <dbReference type="Proteomes" id="UP000886833"/>
    </source>
</evidence>
<dbReference type="Proteomes" id="UP000886833">
    <property type="component" value="Unassembled WGS sequence"/>
</dbReference>
<sequence length="111" mass="13140">MKNKYNKLVRDNIPNIIKENGETPIYHTLNDEEYWDALLKKDTEELEEVKETESKDEILKELGDKLELIRAMAEYQGFTLDDVIKQANKKKETNGGFQKRLFLETVIKKEY</sequence>
<dbReference type="Gene3D" id="1.10.287.1080">
    <property type="entry name" value="MazG-like"/>
    <property type="match status" value="1"/>
</dbReference>
<evidence type="ECO:0000313" key="1">
    <source>
        <dbReference type="EMBL" id="HIT37635.1"/>
    </source>
</evidence>
<proteinExistence type="predicted"/>
<dbReference type="EMBL" id="DVKQ01000054">
    <property type="protein sequence ID" value="HIT37635.1"/>
    <property type="molecule type" value="Genomic_DNA"/>
</dbReference>
<dbReference type="CDD" id="cd11532">
    <property type="entry name" value="NTP-PPase_COG4997"/>
    <property type="match status" value="1"/>
</dbReference>
<dbReference type="SUPFAM" id="SSF101386">
    <property type="entry name" value="all-alpha NTP pyrophosphatases"/>
    <property type="match status" value="1"/>
</dbReference>
<dbReference type="AlphaFoldDB" id="A0A9D1GAU7"/>
<comment type="caution">
    <text evidence="1">The sequence shown here is derived from an EMBL/GenBank/DDBJ whole genome shotgun (WGS) entry which is preliminary data.</text>
</comment>
<name>A0A9D1GAU7_9FIRM</name>
<organism evidence="1 2">
    <name type="scientific">Candidatus Onthousia faecipullorum</name>
    <dbReference type="NCBI Taxonomy" id="2840887"/>
    <lineage>
        <taxon>Bacteria</taxon>
        <taxon>Bacillati</taxon>
        <taxon>Bacillota</taxon>
        <taxon>Bacilli</taxon>
        <taxon>Candidatus Onthousia</taxon>
    </lineage>
</organism>
<accession>A0A9D1GAU7</accession>
<protein>
    <submittedName>
        <fullName evidence="1">Nucleoside triphosphate pyrophosphohydrolase</fullName>
    </submittedName>
</protein>